<proteinExistence type="predicted"/>
<sequence>MYEWSEKRLGSRTHSRARYRMEEKPTGKIKKLIKALESGPRKWHMCDLSRYAASAPPNGPVLYTGTVETDDGKERRSGKISDVSDLSSFTITMDSLKKHEHALGGQSAVRVARLRMEKLQSYEDRRQIVIKSLNKEQEADQSHFKDQERQAESLLMWIANEYARFGCTLANK</sequence>
<feature type="region of interest" description="Disordered" evidence="1">
    <location>
        <begin position="1"/>
        <end position="24"/>
    </location>
</feature>
<keyword evidence="3" id="KW-1185">Reference proteome</keyword>
<evidence type="ECO:0000313" key="3">
    <source>
        <dbReference type="Proteomes" id="UP001633002"/>
    </source>
</evidence>
<organism evidence="2 3">
    <name type="scientific">Riccia sorocarpa</name>
    <dbReference type="NCBI Taxonomy" id="122646"/>
    <lineage>
        <taxon>Eukaryota</taxon>
        <taxon>Viridiplantae</taxon>
        <taxon>Streptophyta</taxon>
        <taxon>Embryophyta</taxon>
        <taxon>Marchantiophyta</taxon>
        <taxon>Marchantiopsida</taxon>
        <taxon>Marchantiidae</taxon>
        <taxon>Marchantiales</taxon>
        <taxon>Ricciaceae</taxon>
        <taxon>Riccia</taxon>
    </lineage>
</organism>
<gene>
    <name evidence="2" type="ORF">R1sor_006779</name>
</gene>
<evidence type="ECO:0000313" key="2">
    <source>
        <dbReference type="EMBL" id="KAL3693128.1"/>
    </source>
</evidence>
<dbReference type="AlphaFoldDB" id="A0ABD3HNW9"/>
<dbReference type="Proteomes" id="UP001633002">
    <property type="component" value="Unassembled WGS sequence"/>
</dbReference>
<dbReference type="InterPro" id="IPR004403">
    <property type="entry name" value="Peptide_chain-rel_eRF1/aRF1"/>
</dbReference>
<dbReference type="EMBL" id="JBJQOH010000003">
    <property type="protein sequence ID" value="KAL3693128.1"/>
    <property type="molecule type" value="Genomic_DNA"/>
</dbReference>
<comment type="caution">
    <text evidence="2">The sequence shown here is derived from an EMBL/GenBank/DDBJ whole genome shotgun (WGS) entry which is preliminary data.</text>
</comment>
<name>A0ABD3HNW9_9MARC</name>
<evidence type="ECO:0000256" key="1">
    <source>
        <dbReference type="SAM" id="MobiDB-lite"/>
    </source>
</evidence>
<protein>
    <submittedName>
        <fullName evidence="2">Uncharacterized protein</fullName>
    </submittedName>
</protein>
<dbReference type="PANTHER" id="PTHR10113">
    <property type="entry name" value="PEPTIDE CHAIN RELEASE FACTOR SUBUNIT 1"/>
    <property type="match status" value="1"/>
</dbReference>
<reference evidence="2 3" key="1">
    <citation type="submission" date="2024-09" db="EMBL/GenBank/DDBJ databases">
        <title>Chromosome-scale assembly of Riccia sorocarpa.</title>
        <authorList>
            <person name="Paukszto L."/>
        </authorList>
    </citation>
    <scope>NUCLEOTIDE SEQUENCE [LARGE SCALE GENOMIC DNA]</scope>
    <source>
        <strain evidence="2">LP-2024</strain>
        <tissue evidence="2">Aerial parts of the thallus</tissue>
    </source>
</reference>
<accession>A0ABD3HNW9</accession>